<dbReference type="GO" id="GO:0005634">
    <property type="term" value="C:nucleus"/>
    <property type="evidence" value="ECO:0007669"/>
    <property type="project" value="UniProtKB-SubCell"/>
</dbReference>
<gene>
    <name evidence="7" type="ORF">AMS68_005292</name>
</gene>
<feature type="domain" description="Rad21/Rec8-like protein N-terminal" evidence="6">
    <location>
        <begin position="1"/>
        <end position="101"/>
    </location>
</feature>
<evidence type="ECO:0000259" key="5">
    <source>
        <dbReference type="Pfam" id="PF04824"/>
    </source>
</evidence>
<dbReference type="GO" id="GO:0003682">
    <property type="term" value="F:chromatin binding"/>
    <property type="evidence" value="ECO:0007669"/>
    <property type="project" value="TreeGrafter"/>
</dbReference>
<protein>
    <recommendedName>
        <fullName evidence="9">Rad21/Rec8-like protein N-terminal domain-containing protein</fullName>
    </recommendedName>
</protein>
<dbReference type="InterPro" id="IPR039781">
    <property type="entry name" value="Rad21/Rec8-like"/>
</dbReference>
<reference evidence="7 8" key="1">
    <citation type="journal article" date="2016" name="Sci. Rep.">
        <title>Peltaster fructicola genome reveals evolution from an invasive phytopathogen to an ectophytic parasite.</title>
        <authorList>
            <person name="Xu C."/>
            <person name="Chen H."/>
            <person name="Gleason M.L."/>
            <person name="Xu J.R."/>
            <person name="Liu H."/>
            <person name="Zhang R."/>
            <person name="Sun G."/>
        </authorList>
    </citation>
    <scope>NUCLEOTIDE SEQUENCE [LARGE SCALE GENOMIC DNA]</scope>
    <source>
        <strain evidence="7 8">LNHT1506</strain>
    </source>
</reference>
<dbReference type="GO" id="GO:0030892">
    <property type="term" value="C:mitotic cohesin complex"/>
    <property type="evidence" value="ECO:0007669"/>
    <property type="project" value="TreeGrafter"/>
</dbReference>
<proteinExistence type="inferred from homology"/>
<keyword evidence="3" id="KW-0539">Nucleus</keyword>
<evidence type="ECO:0000256" key="1">
    <source>
        <dbReference type="ARBA" id="ARBA00004123"/>
    </source>
</evidence>
<dbReference type="PANTHER" id="PTHR12585:SF69">
    <property type="entry name" value="FI11703P"/>
    <property type="match status" value="1"/>
</dbReference>
<evidence type="ECO:0000259" key="6">
    <source>
        <dbReference type="Pfam" id="PF04825"/>
    </source>
</evidence>
<evidence type="ECO:0000256" key="4">
    <source>
        <dbReference type="SAM" id="MobiDB-lite"/>
    </source>
</evidence>
<feature type="region of interest" description="Disordered" evidence="4">
    <location>
        <begin position="371"/>
        <end position="396"/>
    </location>
</feature>
<dbReference type="Gene3D" id="1.10.10.580">
    <property type="entry name" value="Structural maintenance of chromosome 1. Chain E"/>
    <property type="match status" value="1"/>
</dbReference>
<accession>A0A6H0XYN0</accession>
<evidence type="ECO:0000256" key="3">
    <source>
        <dbReference type="ARBA" id="ARBA00023242"/>
    </source>
</evidence>
<dbReference type="GO" id="GO:0007064">
    <property type="term" value="P:mitotic sister chromatid cohesion"/>
    <property type="evidence" value="ECO:0007669"/>
    <property type="project" value="TreeGrafter"/>
</dbReference>
<feature type="region of interest" description="Disordered" evidence="4">
    <location>
        <begin position="148"/>
        <end position="178"/>
    </location>
</feature>
<feature type="domain" description="Rad21/Rec8-like protein C-terminal eukaryotic" evidence="5">
    <location>
        <begin position="498"/>
        <end position="536"/>
    </location>
</feature>
<feature type="compositionally biased region" description="Polar residues" evidence="4">
    <location>
        <begin position="385"/>
        <end position="395"/>
    </location>
</feature>
<dbReference type="Proteomes" id="UP000503462">
    <property type="component" value="Chromosome 3"/>
</dbReference>
<feature type="compositionally biased region" description="Basic and acidic residues" evidence="4">
    <location>
        <begin position="230"/>
        <end position="239"/>
    </location>
</feature>
<evidence type="ECO:0000313" key="7">
    <source>
        <dbReference type="EMBL" id="QIW99774.1"/>
    </source>
</evidence>
<keyword evidence="8" id="KW-1185">Reference proteome</keyword>
<evidence type="ECO:0008006" key="9">
    <source>
        <dbReference type="Google" id="ProtNLM"/>
    </source>
</evidence>
<dbReference type="GO" id="GO:1990414">
    <property type="term" value="P:replication-born double-strand break repair via sister chromatid exchange"/>
    <property type="evidence" value="ECO:0007669"/>
    <property type="project" value="TreeGrafter"/>
</dbReference>
<evidence type="ECO:0000256" key="2">
    <source>
        <dbReference type="ARBA" id="ARBA00009870"/>
    </source>
</evidence>
<dbReference type="CDD" id="cd21788">
    <property type="entry name" value="Rad21_Rec8_M_SpRad21p-like"/>
    <property type="match status" value="1"/>
</dbReference>
<comment type="similarity">
    <text evidence="2">Belongs to the rad21 family.</text>
</comment>
<dbReference type="InterPro" id="IPR006909">
    <property type="entry name" value="Rad21/Rec8_C_eu"/>
</dbReference>
<dbReference type="OrthoDB" id="10071381at2759"/>
<dbReference type="InterPro" id="IPR036390">
    <property type="entry name" value="WH_DNA-bd_sf"/>
</dbReference>
<dbReference type="InterPro" id="IPR006910">
    <property type="entry name" value="Rad21_Rec8_N"/>
</dbReference>
<dbReference type="Pfam" id="PF04824">
    <property type="entry name" value="Rad21_Rec8"/>
    <property type="match status" value="1"/>
</dbReference>
<dbReference type="InterPro" id="IPR023093">
    <property type="entry name" value="ScpA-like_C"/>
</dbReference>
<sequence length="568" mass="62187">MFYSESLLAKTGPLARVWLAANLERKLTKQNVLQSDIDNNVRDIIGSGQAPMALRLSGQLLLGVVRIYSKKAKYLFDDCSEALGKLKMAFRPGNVDLPANQLLASNANALTLPDQITEQDLFAPLPDPADLFRDPGLNLNDDHNFLDFETSQLMPEAQRTPTSSRRSRPMAGLEQDDLDLDLGFDEPSIELGRANKSALPDGPSLLQDDLGLDFGFGDTTVEQDNTIRGAQDDVPMHDDEPVESNNGPPQSGAPLQERDDSFQLNGTALDEVDETAVQAAQRVKRRKVLHQDVEIELDKKQIQKQQEDRSAITRAPSYLPQDPFLLHLLEAQRSGAFVSNIMGDGRMVGLAPQLHGICSIEVIRKIGERKRKRDSGIADMDTSEEQIQSSPQLNNVGDEDFINIGDQDGFGGDTSLEHGTLAIMDEDEIDRIAAQDIDGPSTVGPSFDHTEAPLLHPSQSGPVSVGTKTTVAALRNHFAPGHTGNEPPTPSKRTRAEARFADLCPTETTKRSEATKMFFELLVLGTKDAVKIEQEKGKGLDGDIRVRGKRGLWGSWAEMGQSQVVTTL</sequence>
<dbReference type="SUPFAM" id="SSF46785">
    <property type="entry name" value="Winged helix' DNA-binding domain"/>
    <property type="match status" value="1"/>
</dbReference>
<organism evidence="7 8">
    <name type="scientific">Peltaster fructicola</name>
    <dbReference type="NCBI Taxonomy" id="286661"/>
    <lineage>
        <taxon>Eukaryota</taxon>
        <taxon>Fungi</taxon>
        <taxon>Dikarya</taxon>
        <taxon>Ascomycota</taxon>
        <taxon>Pezizomycotina</taxon>
        <taxon>Dothideomycetes</taxon>
        <taxon>Dothideomycetes incertae sedis</taxon>
        <taxon>Peltaster</taxon>
    </lineage>
</organism>
<dbReference type="Pfam" id="PF04825">
    <property type="entry name" value="Rad21_Rec8_N"/>
    <property type="match status" value="1"/>
</dbReference>
<feature type="region of interest" description="Disordered" evidence="4">
    <location>
        <begin position="230"/>
        <end position="258"/>
    </location>
</feature>
<name>A0A6H0XYN0_9PEZI</name>
<comment type="subcellular location">
    <subcellularLocation>
        <location evidence="1">Nucleus</location>
    </subcellularLocation>
</comment>
<dbReference type="FunFam" id="1.10.10.580:FF:000004">
    <property type="entry name" value="Double-strand-break repair protein rad21"/>
    <property type="match status" value="1"/>
</dbReference>
<dbReference type="EMBL" id="CP051141">
    <property type="protein sequence ID" value="QIW99774.1"/>
    <property type="molecule type" value="Genomic_DNA"/>
</dbReference>
<dbReference type="AlphaFoldDB" id="A0A6H0XYN0"/>
<dbReference type="PANTHER" id="PTHR12585">
    <property type="entry name" value="SCC1 / RAD21 FAMILY MEMBER"/>
    <property type="match status" value="1"/>
</dbReference>
<evidence type="ECO:0000313" key="8">
    <source>
        <dbReference type="Proteomes" id="UP000503462"/>
    </source>
</evidence>